<keyword evidence="2 3" id="KW-0175">Coiled coil</keyword>
<accession>A0A937FEC1</accession>
<evidence type="ECO:0000313" key="5">
    <source>
        <dbReference type="EMBL" id="MBL4932450.1"/>
    </source>
</evidence>
<dbReference type="RefSeq" id="WP_202767806.1">
    <property type="nucleotide sequence ID" value="NZ_JAESWA010000022.1"/>
</dbReference>
<dbReference type="PANTHER" id="PTHR32347">
    <property type="entry name" value="EFFLUX SYSTEM COMPONENT YKNX-RELATED"/>
    <property type="match status" value="1"/>
</dbReference>
<dbReference type="Gene3D" id="2.40.420.20">
    <property type="match status" value="1"/>
</dbReference>
<protein>
    <submittedName>
        <fullName evidence="5">Efflux RND transporter periplasmic adaptor subunit</fullName>
    </submittedName>
</protein>
<dbReference type="InterPro" id="IPR058637">
    <property type="entry name" value="YknX-like_C"/>
</dbReference>
<evidence type="ECO:0000313" key="6">
    <source>
        <dbReference type="Proteomes" id="UP000623681"/>
    </source>
</evidence>
<evidence type="ECO:0000259" key="4">
    <source>
        <dbReference type="Pfam" id="PF25989"/>
    </source>
</evidence>
<evidence type="ECO:0000256" key="2">
    <source>
        <dbReference type="ARBA" id="ARBA00023054"/>
    </source>
</evidence>
<dbReference type="AlphaFoldDB" id="A0A937FEC1"/>
<comment type="subcellular location">
    <subcellularLocation>
        <location evidence="1">Cell envelope</location>
    </subcellularLocation>
</comment>
<gene>
    <name evidence="5" type="ORF">JK634_11575</name>
</gene>
<dbReference type="SUPFAM" id="SSF111369">
    <property type="entry name" value="HlyD-like secretion proteins"/>
    <property type="match status" value="1"/>
</dbReference>
<dbReference type="Gene3D" id="2.40.30.170">
    <property type="match status" value="1"/>
</dbReference>
<dbReference type="EMBL" id="JAESWA010000022">
    <property type="protein sequence ID" value="MBL4932450.1"/>
    <property type="molecule type" value="Genomic_DNA"/>
</dbReference>
<dbReference type="Gene3D" id="2.40.50.100">
    <property type="match status" value="1"/>
</dbReference>
<dbReference type="PANTHER" id="PTHR32347:SF14">
    <property type="entry name" value="EFFLUX SYSTEM COMPONENT YKNX-RELATED"/>
    <property type="match status" value="1"/>
</dbReference>
<feature type="domain" description="YknX-like C-terminal permuted SH3-like" evidence="4">
    <location>
        <begin position="316"/>
        <end position="385"/>
    </location>
</feature>
<evidence type="ECO:0000256" key="1">
    <source>
        <dbReference type="ARBA" id="ARBA00004196"/>
    </source>
</evidence>
<keyword evidence="6" id="KW-1185">Reference proteome</keyword>
<dbReference type="Pfam" id="PF25989">
    <property type="entry name" value="YknX_C"/>
    <property type="match status" value="1"/>
</dbReference>
<reference evidence="5" key="1">
    <citation type="submission" date="2021-01" db="EMBL/GenBank/DDBJ databases">
        <title>Genome public.</title>
        <authorList>
            <person name="Liu C."/>
            <person name="Sun Q."/>
        </authorList>
    </citation>
    <scope>NUCLEOTIDE SEQUENCE</scope>
    <source>
        <strain evidence="5">YIM B02565</strain>
    </source>
</reference>
<evidence type="ECO:0000256" key="3">
    <source>
        <dbReference type="SAM" id="Coils"/>
    </source>
</evidence>
<dbReference type="Gene3D" id="1.10.287.470">
    <property type="entry name" value="Helix hairpin bin"/>
    <property type="match status" value="1"/>
</dbReference>
<dbReference type="Proteomes" id="UP000623681">
    <property type="component" value="Unassembled WGS sequence"/>
</dbReference>
<name>A0A937FEC1_9CLOT</name>
<dbReference type="GO" id="GO:0030313">
    <property type="term" value="C:cell envelope"/>
    <property type="evidence" value="ECO:0007669"/>
    <property type="project" value="UniProtKB-SubCell"/>
</dbReference>
<proteinExistence type="predicted"/>
<sequence length="387" mass="41155">MKNKKIIRNIAILCVIAIAAFGVYKLSVGKKKDISVRTSKADVKDLKSYLSTTGKVESANTKDYYTSQLKVTKIYVKVGDNVKKGDTLVSFDTSDLDSAIKQAQISYNNAQLQYNDLISKKGTIDNNIKQLDDTIKQLEGKTDAASAQALALAKLNRNQLIPISDTQIKQAQSAVDLAKIQLDSAKNKVSTMGGSIVADFNGTVTALNLSEGSVGNPTIKALTLQDLSDLKIKISLNKNDSSKVAVNSKVVIHGPEGDVPGVVSFIDPAAKQDTSNPLAAGEVSLGGEIKPTEDIKGLKVEFDVDVDILLGEKSGALSVPAEALKSAKGNKYYVYVVNNGVVKEVEVKVGLQTESDAEILLGLNAGDEVILNPNENITNGTKVTVSS</sequence>
<organism evidence="5 6">
    <name type="scientific">Clostridium paridis</name>
    <dbReference type="NCBI Taxonomy" id="2803863"/>
    <lineage>
        <taxon>Bacteria</taxon>
        <taxon>Bacillati</taxon>
        <taxon>Bacillota</taxon>
        <taxon>Clostridia</taxon>
        <taxon>Eubacteriales</taxon>
        <taxon>Clostridiaceae</taxon>
        <taxon>Clostridium</taxon>
    </lineage>
</organism>
<feature type="coiled-coil region" evidence="3">
    <location>
        <begin position="100"/>
        <end position="188"/>
    </location>
</feature>
<dbReference type="InterPro" id="IPR050465">
    <property type="entry name" value="UPF0194_transport"/>
</dbReference>
<comment type="caution">
    <text evidence="5">The sequence shown here is derived from an EMBL/GenBank/DDBJ whole genome shotgun (WGS) entry which is preliminary data.</text>
</comment>